<protein>
    <submittedName>
        <fullName evidence="8">FYVE and coiled-coil domain autophagy adaptor 1b</fullName>
    </submittedName>
</protein>
<dbReference type="InterPro" id="IPR000306">
    <property type="entry name" value="Znf_FYVE"/>
</dbReference>
<evidence type="ECO:0000256" key="2">
    <source>
        <dbReference type="ARBA" id="ARBA00022771"/>
    </source>
</evidence>
<reference evidence="8" key="3">
    <citation type="submission" date="2025-09" db="UniProtKB">
        <authorList>
            <consortium name="Ensembl"/>
        </authorList>
    </citation>
    <scope>IDENTIFICATION</scope>
</reference>
<organism evidence="8 9">
    <name type="scientific">Erpetoichthys calabaricus</name>
    <name type="common">Rope fish</name>
    <name type="synonym">Calamoichthys calabaricus</name>
    <dbReference type="NCBI Taxonomy" id="27687"/>
    <lineage>
        <taxon>Eukaryota</taxon>
        <taxon>Metazoa</taxon>
        <taxon>Chordata</taxon>
        <taxon>Craniata</taxon>
        <taxon>Vertebrata</taxon>
        <taxon>Euteleostomi</taxon>
        <taxon>Actinopterygii</taxon>
        <taxon>Polypteriformes</taxon>
        <taxon>Polypteridae</taxon>
        <taxon>Erpetoichthys</taxon>
    </lineage>
</organism>
<proteinExistence type="predicted"/>
<gene>
    <name evidence="8" type="primary">fyco1a</name>
</gene>
<dbReference type="CDD" id="cd15726">
    <property type="entry name" value="FYVE_FYCO1"/>
    <property type="match status" value="1"/>
</dbReference>
<dbReference type="FunFam" id="1.20.58.900:FF:000010">
    <property type="entry name" value="FYVE and coiled-coil domain containing 1"/>
    <property type="match status" value="1"/>
</dbReference>
<dbReference type="GO" id="GO:0072383">
    <property type="term" value="P:plus-end-directed vesicle transport along microtubule"/>
    <property type="evidence" value="ECO:0007669"/>
    <property type="project" value="TreeGrafter"/>
</dbReference>
<dbReference type="SMART" id="SM00064">
    <property type="entry name" value="FYVE"/>
    <property type="match status" value="1"/>
</dbReference>
<dbReference type="GO" id="GO:0005770">
    <property type="term" value="C:late endosome"/>
    <property type="evidence" value="ECO:0007669"/>
    <property type="project" value="TreeGrafter"/>
</dbReference>
<dbReference type="Pfam" id="PF02759">
    <property type="entry name" value="RUN"/>
    <property type="match status" value="1"/>
</dbReference>
<feature type="coiled-coil region" evidence="5">
    <location>
        <begin position="233"/>
        <end position="343"/>
    </location>
</feature>
<reference evidence="8" key="1">
    <citation type="submission" date="2021-06" db="EMBL/GenBank/DDBJ databases">
        <authorList>
            <consortium name="Wellcome Sanger Institute Data Sharing"/>
        </authorList>
    </citation>
    <scope>NUCLEOTIDE SEQUENCE [LARGE SCALE GENOMIC DNA]</scope>
</reference>
<evidence type="ECO:0000256" key="5">
    <source>
        <dbReference type="SAM" id="Coils"/>
    </source>
</evidence>
<evidence type="ECO:0000259" key="7">
    <source>
        <dbReference type="PROSITE" id="PS50826"/>
    </source>
</evidence>
<keyword evidence="5" id="KW-0175">Coiled coil</keyword>
<feature type="domain" description="FYVE-type" evidence="6">
    <location>
        <begin position="1224"/>
        <end position="1282"/>
    </location>
</feature>
<dbReference type="InterPro" id="IPR047336">
    <property type="entry name" value="RUN_FYCO1"/>
</dbReference>
<dbReference type="GO" id="GO:0008270">
    <property type="term" value="F:zinc ion binding"/>
    <property type="evidence" value="ECO:0007669"/>
    <property type="project" value="UniProtKB-KW"/>
</dbReference>
<dbReference type="InterPro" id="IPR011011">
    <property type="entry name" value="Znf_FYVE_PHD"/>
</dbReference>
<dbReference type="GO" id="GO:1901098">
    <property type="term" value="P:positive regulation of autophagosome maturation"/>
    <property type="evidence" value="ECO:0007669"/>
    <property type="project" value="TreeGrafter"/>
</dbReference>
<dbReference type="Gene3D" id="1.10.287.1490">
    <property type="match status" value="1"/>
</dbReference>
<feature type="coiled-coil region" evidence="5">
    <location>
        <begin position="400"/>
        <end position="815"/>
    </location>
</feature>
<dbReference type="Gene3D" id="1.20.58.900">
    <property type="match status" value="1"/>
</dbReference>
<evidence type="ECO:0000256" key="4">
    <source>
        <dbReference type="PROSITE-ProRule" id="PRU00091"/>
    </source>
</evidence>
<dbReference type="InterPro" id="IPR047337">
    <property type="entry name" value="FYVE_FYCO1"/>
</dbReference>
<accession>A0A8C4RPT5</accession>
<evidence type="ECO:0000313" key="9">
    <source>
        <dbReference type="Proteomes" id="UP000694620"/>
    </source>
</evidence>
<keyword evidence="1" id="KW-0479">Metal-binding</keyword>
<keyword evidence="9" id="KW-1185">Reference proteome</keyword>
<dbReference type="PROSITE" id="PS50178">
    <property type="entry name" value="ZF_FYVE"/>
    <property type="match status" value="1"/>
</dbReference>
<dbReference type="SUPFAM" id="SSF57903">
    <property type="entry name" value="FYVE/PHD zinc finger"/>
    <property type="match status" value="1"/>
</dbReference>
<dbReference type="InterPro" id="IPR037213">
    <property type="entry name" value="Run_dom_sf"/>
</dbReference>
<feature type="coiled-coil region" evidence="5">
    <location>
        <begin position="1132"/>
        <end position="1198"/>
    </location>
</feature>
<feature type="domain" description="RUN" evidence="7">
    <location>
        <begin position="36"/>
        <end position="169"/>
    </location>
</feature>
<dbReference type="Pfam" id="PF01363">
    <property type="entry name" value="FYVE"/>
    <property type="match status" value="1"/>
</dbReference>
<feature type="coiled-coil region" evidence="5">
    <location>
        <begin position="893"/>
        <end position="1103"/>
    </location>
</feature>
<dbReference type="GO" id="GO:0005764">
    <property type="term" value="C:lysosome"/>
    <property type="evidence" value="ECO:0007669"/>
    <property type="project" value="TreeGrafter"/>
</dbReference>
<dbReference type="InterPro" id="IPR013083">
    <property type="entry name" value="Znf_RING/FYVE/PHD"/>
</dbReference>
<dbReference type="SUPFAM" id="SSF140741">
    <property type="entry name" value="RUN domain-like"/>
    <property type="match status" value="1"/>
</dbReference>
<dbReference type="PROSITE" id="PS50826">
    <property type="entry name" value="RUN"/>
    <property type="match status" value="1"/>
</dbReference>
<evidence type="ECO:0000256" key="3">
    <source>
        <dbReference type="ARBA" id="ARBA00022833"/>
    </source>
</evidence>
<dbReference type="GeneTree" id="ENSGT00940000154044"/>
<dbReference type="FunFam" id="3.30.40.10:FF:000341">
    <property type="entry name" value="FYVE and coiled-coil domain containing 1"/>
    <property type="match status" value="1"/>
</dbReference>
<dbReference type="CDD" id="cd17698">
    <property type="entry name" value="RUN_FYCO1"/>
    <property type="match status" value="1"/>
</dbReference>
<dbReference type="Gene3D" id="3.30.40.10">
    <property type="entry name" value="Zinc/RING finger domain, C3HC4 (zinc finger)"/>
    <property type="match status" value="1"/>
</dbReference>
<evidence type="ECO:0000256" key="1">
    <source>
        <dbReference type="ARBA" id="ARBA00022723"/>
    </source>
</evidence>
<evidence type="ECO:0000259" key="6">
    <source>
        <dbReference type="PROSITE" id="PS50178"/>
    </source>
</evidence>
<keyword evidence="3" id="KW-0862">Zinc</keyword>
<dbReference type="GO" id="GO:0005776">
    <property type="term" value="C:autophagosome"/>
    <property type="evidence" value="ECO:0007669"/>
    <property type="project" value="TreeGrafter"/>
</dbReference>
<name>A0A8C4RPT5_ERPCA</name>
<dbReference type="PANTHER" id="PTHR46753">
    <property type="entry name" value="FYVE AND COILED-COIL DOMAIN-CONTAINING PROTEIN 1"/>
    <property type="match status" value="1"/>
</dbReference>
<dbReference type="InterPro" id="IPR017455">
    <property type="entry name" value="Znf_FYVE-rel"/>
</dbReference>
<dbReference type="InterPro" id="IPR004012">
    <property type="entry name" value="Run_dom"/>
</dbReference>
<keyword evidence="2 4" id="KW-0863">Zinc-finger</keyword>
<dbReference type="Proteomes" id="UP000694620">
    <property type="component" value="Chromosome 6"/>
</dbReference>
<dbReference type="PANTHER" id="PTHR46753:SF2">
    <property type="entry name" value="FYVE AND COILED-COIL DOMAIN-CONTAINING PROTEIN 1"/>
    <property type="match status" value="1"/>
</dbReference>
<sequence length="1370" mass="159254">MAASVGESQLQRVIRDLHDAIAELCKEYTENGEPITDDSTSLHKFSYKLEYLLQFDQKEKTTFLGTRKDYWDYFYDCLARTKGANDGIRFVKSIPEIKTSLGKGRAFIRYSLVHQRLADTLQQCFMNAKVTSDWYYARSPFLKPNLHSDVVNHLYELNEVRFDVSSRGYDLDAAWPTFARRTVGSSNSPAHLWKPPSRSSSINSLSSSYSQANEFPSSPDFNNSLLSEPVSVIDELRLELDQSELKQQKLQDLVHQLQLEKKELEEIGKHKDNTANIEDIKISTALQENSKLKKLVEDLKKQLSDMQECSKMNSREKQYQETITHLEINNQELLNKSKTINQELEYFKNSQTLKDNLNADLETKLCRAEQKNLELLDKLESFLNQKGQEASSQFDTAQKIHELLTDLNETEKEKTELQKETNEHRNLSERLTDDLKQKEDMLQKTEIKLSSLTAAFEAQERQLVMENEDLKKAMEKHQGALAVKEKEASNLQMQLQDLQKHADMIEGQYYDKEKALKAVLEEQREKNGNLEGQIETLTEDLNTRRKDLCSITKNCKNVEERNMILNNEKSSLTEQITKLKQSIKECMISLEQHKSECTNLKSENEKLVQETKKLKESNKDLKEVKALHDNELASLRASEKHLRKQIDDALVTVDEKEVKLREENKNLDEKYQKALMQIEELKEMLKNMENENNEQRKQNIDLKDNLSFLQIQHDNTKQHISDLENEISVLKMNENVLEQKLQAKLALLDESEKTREEVLCKMDKQRKEYQREKENLESVCQQQSKVVEHLTSEKVSLEKEQLQQSENQAKKVQDLDSQLTITQSQLEVNFSEITRLQTDVIEHRAKLQKSLEENAQVQAKLDITETSREEFKTLTEQLKMETESLTRNHIQELMEYKEKNEMLSKDKEALIQDKAELEAIGIALKEQMKVIKEYSEKLELESTENKDLLHRANTEMAELGIQICTVTSEKEEAEQKITSFVHQLASLKESTDKEVGKLNASLAAVTMENKSLKEELIQCEKLAATTMDLQEKLEKAEKNVESIQISSSEEIIALKFQMSSEIINYQNKIKELSEELEHTKDHLKEEKKKSLSLDAEMSELKLQNMDVSNQLDIKIEQMIKSEQVCQENVEEVHSLKDILARTQKELADSQKQNQECYDQLEKMLAEKQNDEVKLLAEIEDLNRTKKTLEERLIELIREKDALWQKSDALEYEQKIRAEERWLIDREVNHCLDCQSQFTWLLRRHHCRLCGRIFCYYCSNNFVMTKHSGKKERCCRECYIQHSAVVERLNSPEVENQLDCLAGSSLLEDRIVVQHSPSVTVTDRDDSRPDDATFDIITEEEVSIIQSDSMSPASDDILNDRQISFHSHQMN</sequence>
<reference evidence="8" key="2">
    <citation type="submission" date="2025-08" db="UniProtKB">
        <authorList>
            <consortium name="Ensembl"/>
        </authorList>
    </citation>
    <scope>IDENTIFICATION</scope>
</reference>
<dbReference type="Ensembl" id="ENSECRT00000005910.1">
    <property type="protein sequence ID" value="ENSECRP00000005812.1"/>
    <property type="gene ID" value="ENSECRG00000003886.1"/>
</dbReference>
<evidence type="ECO:0000313" key="8">
    <source>
        <dbReference type="Ensembl" id="ENSECRP00000005812.1"/>
    </source>
</evidence>